<evidence type="ECO:0000256" key="1">
    <source>
        <dbReference type="ARBA" id="ARBA00004651"/>
    </source>
</evidence>
<evidence type="ECO:0000313" key="11">
    <source>
        <dbReference type="Proteomes" id="UP001630969"/>
    </source>
</evidence>
<dbReference type="EMBL" id="JBGXBU010000005">
    <property type="protein sequence ID" value="MFM4893994.1"/>
    <property type="molecule type" value="Genomic_DNA"/>
</dbReference>
<feature type="transmembrane region" description="Helical" evidence="9">
    <location>
        <begin position="319"/>
        <end position="338"/>
    </location>
</feature>
<feature type="transmembrane region" description="Helical" evidence="9">
    <location>
        <begin position="118"/>
        <end position="139"/>
    </location>
</feature>
<gene>
    <name evidence="10" type="primary">brnQ</name>
    <name evidence="10" type="ORF">ACEUDJ_14120</name>
</gene>
<dbReference type="InterPro" id="IPR004685">
    <property type="entry name" value="Brnchd-chn_aa_trnsp_Livcs"/>
</dbReference>
<feature type="transmembrane region" description="Helical" evidence="9">
    <location>
        <begin position="151"/>
        <end position="174"/>
    </location>
</feature>
<feature type="transmembrane region" description="Helical" evidence="9">
    <location>
        <begin position="7"/>
        <end position="29"/>
    </location>
</feature>
<feature type="transmembrane region" description="Helical" evidence="9">
    <location>
        <begin position="194"/>
        <end position="214"/>
    </location>
</feature>
<dbReference type="RefSeq" id="WP_392441559.1">
    <property type="nucleotide sequence ID" value="NZ_JBGWZZ010000007.1"/>
</dbReference>
<feature type="transmembrane region" description="Helical" evidence="9">
    <location>
        <begin position="407"/>
        <end position="424"/>
    </location>
</feature>
<keyword evidence="5 9" id="KW-0812">Transmembrane</keyword>
<feature type="transmembrane region" description="Helical" evidence="9">
    <location>
        <begin position="372"/>
        <end position="395"/>
    </location>
</feature>
<evidence type="ECO:0000313" key="10">
    <source>
        <dbReference type="EMBL" id="MFM4893994.1"/>
    </source>
</evidence>
<proteinExistence type="inferred from homology"/>
<comment type="subcellular location">
    <subcellularLocation>
        <location evidence="9">Cell inner membrane</location>
        <topology evidence="9">Multi-pass membrane protein</topology>
    </subcellularLocation>
    <subcellularLocation>
        <location evidence="1">Cell membrane</location>
        <topology evidence="1">Multi-pass membrane protein</topology>
    </subcellularLocation>
</comment>
<dbReference type="PANTHER" id="PTHR30588:SF0">
    <property type="entry name" value="BRANCHED-CHAIN AMINO ACID PERMEASE BRNQ"/>
    <property type="match status" value="1"/>
</dbReference>
<keyword evidence="11" id="KW-1185">Reference proteome</keyword>
<feature type="transmembrane region" description="Helical" evidence="9">
    <location>
        <begin position="76"/>
        <end position="98"/>
    </location>
</feature>
<evidence type="ECO:0000256" key="8">
    <source>
        <dbReference type="ARBA" id="ARBA00023136"/>
    </source>
</evidence>
<dbReference type="NCBIfam" id="TIGR00796">
    <property type="entry name" value="livcs"/>
    <property type="match status" value="1"/>
</dbReference>
<feature type="transmembrane region" description="Helical" evidence="9">
    <location>
        <begin position="282"/>
        <end position="307"/>
    </location>
</feature>
<evidence type="ECO:0000256" key="5">
    <source>
        <dbReference type="ARBA" id="ARBA00022692"/>
    </source>
</evidence>
<feature type="transmembrane region" description="Helical" evidence="9">
    <location>
        <begin position="226"/>
        <end position="247"/>
    </location>
</feature>
<comment type="similarity">
    <text evidence="2 9">Belongs to the branched chain amino acid transporter family.</text>
</comment>
<keyword evidence="4" id="KW-1003">Cell membrane</keyword>
<evidence type="ECO:0000256" key="4">
    <source>
        <dbReference type="ARBA" id="ARBA00022475"/>
    </source>
</evidence>
<accession>A0ABW9GTP8</accession>
<keyword evidence="8 9" id="KW-0472">Membrane</keyword>
<dbReference type="Proteomes" id="UP001630969">
    <property type="component" value="Unassembled WGS sequence"/>
</dbReference>
<evidence type="ECO:0000256" key="7">
    <source>
        <dbReference type="ARBA" id="ARBA00022989"/>
    </source>
</evidence>
<keyword evidence="7 9" id="KW-1133">Transmembrane helix</keyword>
<feature type="transmembrane region" description="Helical" evidence="9">
    <location>
        <begin position="41"/>
        <end position="64"/>
    </location>
</feature>
<keyword evidence="6 9" id="KW-0029">Amino-acid transport</keyword>
<name>A0ABW9GTP8_9GAMM</name>
<evidence type="ECO:0000256" key="6">
    <source>
        <dbReference type="ARBA" id="ARBA00022970"/>
    </source>
</evidence>
<reference evidence="10 11" key="1">
    <citation type="submission" date="2024-09" db="EMBL/GenBank/DDBJ databases">
        <title>Aeromonas strains Genome sequencing and assembly.</title>
        <authorList>
            <person name="Hu X."/>
            <person name="Tang B."/>
        </authorList>
    </citation>
    <scope>NUCLEOTIDE SEQUENCE [LARGE SCALE GENOMIC DNA]</scope>
    <source>
        <strain evidence="10 11">NB23SCDHY001</strain>
    </source>
</reference>
<organism evidence="10 11">
    <name type="scientific">Aeromonas bivalvium</name>
    <dbReference type="NCBI Taxonomy" id="440079"/>
    <lineage>
        <taxon>Bacteria</taxon>
        <taxon>Pseudomonadati</taxon>
        <taxon>Pseudomonadota</taxon>
        <taxon>Gammaproteobacteria</taxon>
        <taxon>Aeromonadales</taxon>
        <taxon>Aeromonadaceae</taxon>
        <taxon>Aeromonas</taxon>
    </lineage>
</organism>
<sequence length="436" mass="45196">MTKSLTLSDVLGLGFMTFAFYLGAGNIIFPPLAGFLAGENMTLAMFGFLVTAVGLPLITILAVAKAGNGWAGMTKLLPVGIASALAVAIYIIIGPAFAAPRTGLVAYEMGLKPFLGEMGAQGLLIYTLVFFGAAILVSLNQGRLMDAIGKLLTPVLMLLLLVLAIGVFVAPQGTMPAAVADYQNDAFIKGILEGYNTMDTLASLMFGALIVDILRKKGINDYQSQFKYLAIAGVISAIGLAVVYISLFQLGNSAAGVATDTSNGGAIVSAYVLSLFGQPGQFILAAIITLACFTTAVGLISACADFFHNLTGMAYRKLVVILGAACALVANVGLSQLISLSIPVLVAIYPVAVALVLVTFLKGYFGRPRLTFRLVLAVAFLFGCLDGLGAAGMKMDAFAFLPLFDKGLAWLLPTLVACGLGVMVRGNAGQVSDATA</sequence>
<keyword evidence="3 9" id="KW-0813">Transport</keyword>
<protein>
    <recommendedName>
        <fullName evidence="9">Branched-chain amino acid transport system carrier protein</fullName>
    </recommendedName>
</protein>
<comment type="caution">
    <text evidence="10">The sequence shown here is derived from an EMBL/GenBank/DDBJ whole genome shotgun (WGS) entry which is preliminary data.</text>
</comment>
<dbReference type="PANTHER" id="PTHR30588">
    <property type="entry name" value="BRANCHED-CHAIN AMINO ACID TRANSPORT SYSTEM 2 CARRIER PROTEIN"/>
    <property type="match status" value="1"/>
</dbReference>
<evidence type="ECO:0000256" key="3">
    <source>
        <dbReference type="ARBA" id="ARBA00022448"/>
    </source>
</evidence>
<evidence type="ECO:0000256" key="9">
    <source>
        <dbReference type="RuleBase" id="RU362122"/>
    </source>
</evidence>
<feature type="transmembrane region" description="Helical" evidence="9">
    <location>
        <begin position="344"/>
        <end position="365"/>
    </location>
</feature>
<dbReference type="Pfam" id="PF05525">
    <property type="entry name" value="Branch_AA_trans"/>
    <property type="match status" value="1"/>
</dbReference>
<comment type="function">
    <text evidence="9">Component of the transport system for branched-chain amino acids.</text>
</comment>
<evidence type="ECO:0000256" key="2">
    <source>
        <dbReference type="ARBA" id="ARBA00008540"/>
    </source>
</evidence>
<dbReference type="GeneID" id="97220984"/>